<keyword evidence="11" id="KW-0482">Metalloprotease</keyword>
<dbReference type="PANTHER" id="PTHR35864:SF1">
    <property type="entry name" value="ZINC METALLOPROTEASE YWHC-RELATED"/>
    <property type="match status" value="1"/>
</dbReference>
<dbReference type="EMBL" id="QKMR01000010">
    <property type="protein sequence ID" value="PYG87592.1"/>
    <property type="molecule type" value="Genomic_DNA"/>
</dbReference>
<dbReference type="RefSeq" id="WP_242981207.1">
    <property type="nucleotide sequence ID" value="NZ_QKMR01000010.1"/>
</dbReference>
<protein>
    <submittedName>
        <fullName evidence="15">Zn-dependent protease</fullName>
    </submittedName>
</protein>
<dbReference type="GO" id="GO:0006508">
    <property type="term" value="P:proteolysis"/>
    <property type="evidence" value="ECO:0007669"/>
    <property type="project" value="UniProtKB-KW"/>
</dbReference>
<evidence type="ECO:0000256" key="9">
    <source>
        <dbReference type="ARBA" id="ARBA00022833"/>
    </source>
</evidence>
<feature type="transmembrane region" description="Helical" evidence="13">
    <location>
        <begin position="56"/>
        <end position="74"/>
    </location>
</feature>
<organism evidence="15 16">
    <name type="scientific">Ruminiclostridium sufflavum DSM 19573</name>
    <dbReference type="NCBI Taxonomy" id="1121337"/>
    <lineage>
        <taxon>Bacteria</taxon>
        <taxon>Bacillati</taxon>
        <taxon>Bacillota</taxon>
        <taxon>Clostridia</taxon>
        <taxon>Eubacteriales</taxon>
        <taxon>Oscillospiraceae</taxon>
        <taxon>Ruminiclostridium</taxon>
    </lineage>
</organism>
<evidence type="ECO:0000256" key="7">
    <source>
        <dbReference type="ARBA" id="ARBA00022723"/>
    </source>
</evidence>
<evidence type="ECO:0000256" key="13">
    <source>
        <dbReference type="SAM" id="Phobius"/>
    </source>
</evidence>
<evidence type="ECO:0000256" key="4">
    <source>
        <dbReference type="ARBA" id="ARBA00022475"/>
    </source>
</evidence>
<keyword evidence="9" id="KW-0862">Zinc</keyword>
<evidence type="ECO:0000313" key="15">
    <source>
        <dbReference type="EMBL" id="PYG87592.1"/>
    </source>
</evidence>
<evidence type="ECO:0000256" key="11">
    <source>
        <dbReference type="ARBA" id="ARBA00023049"/>
    </source>
</evidence>
<keyword evidence="7" id="KW-0479">Metal-binding</keyword>
<comment type="similarity">
    <text evidence="3">Belongs to the peptidase M50B family.</text>
</comment>
<feature type="transmembrane region" description="Helical" evidence="13">
    <location>
        <begin position="12"/>
        <end position="35"/>
    </location>
</feature>
<dbReference type="GO" id="GO:0046872">
    <property type="term" value="F:metal ion binding"/>
    <property type="evidence" value="ECO:0007669"/>
    <property type="project" value="UniProtKB-KW"/>
</dbReference>
<keyword evidence="4" id="KW-1003">Cell membrane</keyword>
<dbReference type="InterPro" id="IPR052348">
    <property type="entry name" value="Metallopeptidase_M50B"/>
</dbReference>
<evidence type="ECO:0000259" key="14">
    <source>
        <dbReference type="Pfam" id="PF02163"/>
    </source>
</evidence>
<evidence type="ECO:0000256" key="8">
    <source>
        <dbReference type="ARBA" id="ARBA00022801"/>
    </source>
</evidence>
<keyword evidence="5 15" id="KW-0645">Protease</keyword>
<dbReference type="Proteomes" id="UP000248132">
    <property type="component" value="Unassembled WGS sequence"/>
</dbReference>
<gene>
    <name evidence="15" type="ORF">LY28_01961</name>
</gene>
<sequence>MFSNMFTQEAMIYNLMILPGILLGFVLHEYAHALTADRLGDSTPRSMGRITLDPRAHIDIIGFILILIVGFGWAKPVMTNPRNYKNLRRDSILVSLAGPLTNFLLAIVFILLLKIFMFTGAFSSNEQLQINITRMLFYSGRINILLFVLNLLPIPALDGYHVLTSLFNTWKYRIFSILEQYGMFIFMLLAFTNILGRIINPITQNIYDLLIKLIL</sequence>
<evidence type="ECO:0000256" key="2">
    <source>
        <dbReference type="ARBA" id="ARBA00004651"/>
    </source>
</evidence>
<name>A0A318XNK4_9FIRM</name>
<dbReference type="CDD" id="cd06158">
    <property type="entry name" value="S2P-M50_like_1"/>
    <property type="match status" value="1"/>
</dbReference>
<keyword evidence="8" id="KW-0378">Hydrolase</keyword>
<keyword evidence="16" id="KW-1185">Reference proteome</keyword>
<dbReference type="GO" id="GO:0008237">
    <property type="term" value="F:metallopeptidase activity"/>
    <property type="evidence" value="ECO:0007669"/>
    <property type="project" value="UniProtKB-KW"/>
</dbReference>
<feature type="transmembrane region" description="Helical" evidence="13">
    <location>
        <begin position="174"/>
        <end position="195"/>
    </location>
</feature>
<feature type="transmembrane region" description="Helical" evidence="13">
    <location>
        <begin position="135"/>
        <end position="154"/>
    </location>
</feature>
<dbReference type="AlphaFoldDB" id="A0A318XNK4"/>
<comment type="cofactor">
    <cofactor evidence="1">
        <name>Zn(2+)</name>
        <dbReference type="ChEBI" id="CHEBI:29105"/>
    </cofactor>
</comment>
<evidence type="ECO:0000256" key="6">
    <source>
        <dbReference type="ARBA" id="ARBA00022692"/>
    </source>
</evidence>
<comment type="caution">
    <text evidence="15">The sequence shown here is derived from an EMBL/GenBank/DDBJ whole genome shotgun (WGS) entry which is preliminary data.</text>
</comment>
<evidence type="ECO:0000256" key="12">
    <source>
        <dbReference type="ARBA" id="ARBA00023136"/>
    </source>
</evidence>
<dbReference type="InterPro" id="IPR008915">
    <property type="entry name" value="Peptidase_M50"/>
</dbReference>
<dbReference type="GO" id="GO:0005886">
    <property type="term" value="C:plasma membrane"/>
    <property type="evidence" value="ECO:0007669"/>
    <property type="project" value="UniProtKB-SubCell"/>
</dbReference>
<keyword evidence="6 13" id="KW-0812">Transmembrane</keyword>
<evidence type="ECO:0000256" key="1">
    <source>
        <dbReference type="ARBA" id="ARBA00001947"/>
    </source>
</evidence>
<dbReference type="InterPro" id="IPR044537">
    <property type="entry name" value="Rip2-like"/>
</dbReference>
<keyword evidence="10 13" id="KW-1133">Transmembrane helix</keyword>
<dbReference type="Pfam" id="PF02163">
    <property type="entry name" value="Peptidase_M50"/>
    <property type="match status" value="1"/>
</dbReference>
<keyword evidence="12 13" id="KW-0472">Membrane</keyword>
<accession>A0A318XNK4</accession>
<dbReference type="PANTHER" id="PTHR35864">
    <property type="entry name" value="ZINC METALLOPROTEASE MJ0611-RELATED"/>
    <property type="match status" value="1"/>
</dbReference>
<proteinExistence type="inferred from homology"/>
<evidence type="ECO:0000256" key="10">
    <source>
        <dbReference type="ARBA" id="ARBA00022989"/>
    </source>
</evidence>
<comment type="subcellular location">
    <subcellularLocation>
        <location evidence="2">Cell membrane</location>
        <topology evidence="2">Multi-pass membrane protein</topology>
    </subcellularLocation>
</comment>
<evidence type="ECO:0000256" key="5">
    <source>
        <dbReference type="ARBA" id="ARBA00022670"/>
    </source>
</evidence>
<reference evidence="15 16" key="1">
    <citation type="submission" date="2018-06" db="EMBL/GenBank/DDBJ databases">
        <title>Genomic Encyclopedia of Type Strains, Phase I: the one thousand microbial genomes (KMG-I) project.</title>
        <authorList>
            <person name="Kyrpides N."/>
        </authorList>
    </citation>
    <scope>NUCLEOTIDE SEQUENCE [LARGE SCALE GENOMIC DNA]</scope>
    <source>
        <strain evidence="15 16">DSM 19573</strain>
    </source>
</reference>
<evidence type="ECO:0000256" key="3">
    <source>
        <dbReference type="ARBA" id="ARBA00007931"/>
    </source>
</evidence>
<evidence type="ECO:0000313" key="16">
    <source>
        <dbReference type="Proteomes" id="UP000248132"/>
    </source>
</evidence>
<feature type="domain" description="Peptidase M50" evidence="14">
    <location>
        <begin position="20"/>
        <end position="188"/>
    </location>
</feature>